<comment type="caution">
    <text evidence="2">The sequence shown here is derived from an EMBL/GenBank/DDBJ whole genome shotgun (WGS) entry which is preliminary data.</text>
</comment>
<evidence type="ECO:0000313" key="2">
    <source>
        <dbReference type="EMBL" id="MQU19296.1"/>
    </source>
</evidence>
<dbReference type="RefSeq" id="WP_153405768.1">
    <property type="nucleotide sequence ID" value="NZ_JBQQLD010000129.1"/>
</dbReference>
<evidence type="ECO:0000256" key="1">
    <source>
        <dbReference type="SAM" id="MobiDB-lite"/>
    </source>
</evidence>
<dbReference type="OrthoDB" id="8759680at2"/>
<sequence>MSTESVAATVIDIDTEISPATEKTPDVVPENPDASPENSSENPDALIRVLKSGSCPSLTSRSTLGYQLGCKGESELYLKLVSNTGSGFFSKEWVACSVIEQLINGSAELTSTSFKAIFPNKSVNTGGFVMAVIKHLGLLQVNGQNSRWHEHVTGMSFEQVAIEAMVQEDEAEKMVSPKATGKRKHKEG</sequence>
<proteinExistence type="predicted"/>
<accession>A0A7X1XTS7</accession>
<dbReference type="EMBL" id="WIVT01000053">
    <property type="protein sequence ID" value="MQU19296.1"/>
    <property type="molecule type" value="Genomic_DNA"/>
</dbReference>
<reference evidence="2 3" key="1">
    <citation type="submission" date="2019-10" db="EMBL/GenBank/DDBJ databases">
        <title>Evaluation of single-gene subtyping targets for Pseudomonas.</title>
        <authorList>
            <person name="Reichler S.J."/>
            <person name="Orsi R.H."/>
            <person name="Wiedmann M."/>
            <person name="Martin N.H."/>
            <person name="Murphy S.I."/>
        </authorList>
    </citation>
    <scope>NUCLEOTIDE SEQUENCE [LARGE SCALE GENOMIC DNA]</scope>
    <source>
        <strain evidence="2 3">FSL R10-1594</strain>
    </source>
</reference>
<protein>
    <submittedName>
        <fullName evidence="2">Uncharacterized protein</fullName>
    </submittedName>
</protein>
<dbReference type="Proteomes" id="UP000443000">
    <property type="component" value="Unassembled WGS sequence"/>
</dbReference>
<organism evidence="2 3">
    <name type="scientific">Pseudomonas helleri</name>
    <dbReference type="NCBI Taxonomy" id="1608996"/>
    <lineage>
        <taxon>Bacteria</taxon>
        <taxon>Pseudomonadati</taxon>
        <taxon>Pseudomonadota</taxon>
        <taxon>Gammaproteobacteria</taxon>
        <taxon>Pseudomonadales</taxon>
        <taxon>Pseudomonadaceae</taxon>
        <taxon>Pseudomonas</taxon>
    </lineage>
</organism>
<name>A0A7X1XTS7_9PSED</name>
<evidence type="ECO:0000313" key="3">
    <source>
        <dbReference type="Proteomes" id="UP000443000"/>
    </source>
</evidence>
<gene>
    <name evidence="2" type="ORF">GHN41_23060</name>
</gene>
<dbReference type="AlphaFoldDB" id="A0A7X1XTS7"/>
<feature type="region of interest" description="Disordered" evidence="1">
    <location>
        <begin position="1"/>
        <end position="42"/>
    </location>
</feature>